<feature type="region of interest" description="Disordered" evidence="6">
    <location>
        <begin position="1"/>
        <end position="29"/>
    </location>
</feature>
<keyword evidence="3" id="KW-0406">Ion transport</keyword>
<evidence type="ECO:0000256" key="2">
    <source>
        <dbReference type="ARBA" id="ARBA00022692"/>
    </source>
</evidence>
<keyword evidence="3" id="KW-0813">Transport</keyword>
<evidence type="ECO:0000256" key="5">
    <source>
        <dbReference type="ARBA" id="ARBA00023136"/>
    </source>
</evidence>
<keyword evidence="3" id="KW-0862">Zinc</keyword>
<comment type="caution">
    <text evidence="9">The sequence shown here is derived from an EMBL/GenBank/DDBJ whole genome shotgun (WGS) entry which is preliminary data.</text>
</comment>
<feature type="transmembrane region" description="Helical" evidence="7">
    <location>
        <begin position="141"/>
        <end position="159"/>
    </location>
</feature>
<organism evidence="9 10">
    <name type="scientific">Litorimonas taeanensis</name>
    <dbReference type="NCBI Taxonomy" id="568099"/>
    <lineage>
        <taxon>Bacteria</taxon>
        <taxon>Pseudomonadati</taxon>
        <taxon>Pseudomonadota</taxon>
        <taxon>Alphaproteobacteria</taxon>
        <taxon>Maricaulales</taxon>
        <taxon>Robiginitomaculaceae</taxon>
    </lineage>
</organism>
<evidence type="ECO:0000256" key="3">
    <source>
        <dbReference type="ARBA" id="ARBA00022906"/>
    </source>
</evidence>
<evidence type="ECO:0000256" key="1">
    <source>
        <dbReference type="ARBA" id="ARBA00004141"/>
    </source>
</evidence>
<dbReference type="Gene3D" id="1.20.1510.10">
    <property type="entry name" value="Cation efflux protein transmembrane domain"/>
    <property type="match status" value="1"/>
</dbReference>
<evidence type="ECO:0000313" key="9">
    <source>
        <dbReference type="EMBL" id="RKQ68999.1"/>
    </source>
</evidence>
<dbReference type="RefSeq" id="WP_121100920.1">
    <property type="nucleotide sequence ID" value="NZ_RBII01000002.1"/>
</dbReference>
<feature type="transmembrane region" description="Helical" evidence="7">
    <location>
        <begin position="171"/>
        <end position="197"/>
    </location>
</feature>
<dbReference type="InterPro" id="IPR027469">
    <property type="entry name" value="Cation_efflux_TMD_sf"/>
</dbReference>
<feature type="transmembrane region" description="Helical" evidence="7">
    <location>
        <begin position="37"/>
        <end position="57"/>
    </location>
</feature>
<dbReference type="SUPFAM" id="SSF161111">
    <property type="entry name" value="Cation efflux protein transmembrane domain-like"/>
    <property type="match status" value="1"/>
</dbReference>
<dbReference type="NCBIfam" id="TIGR01297">
    <property type="entry name" value="CDF"/>
    <property type="match status" value="1"/>
</dbReference>
<protein>
    <submittedName>
        <fullName evidence="9">Cobalt-zinc-cadmium efflux system protein</fullName>
    </submittedName>
</protein>
<dbReference type="GO" id="GO:0005385">
    <property type="term" value="F:zinc ion transmembrane transporter activity"/>
    <property type="evidence" value="ECO:0007669"/>
    <property type="project" value="TreeGrafter"/>
</dbReference>
<sequence length="312" mass="33861">MGHLHSHDHSAGHDHSHTHGHAHNHAPKVNEKNRTRVGFAAFLTGVFMIAEAAGGYISGSLALIADAGHMLTDFAALAMAWGAFTIARRPATWKHTFGYDRFSVLIAFVNGLTLFLVAGLIVKEAIERLFIPGEVLAGPMLWVAIGGLIVNVVVFKILQGADQDNLNIRGAVLHVLGDMLGSVAAIVAALIILQTGWTPIDPILSVFVALIILKSGWALIKDSAHILLEGAPENLNTHDISEDLLAHIPELLAVEHIHAWSITPERPMMTLEAFVAPETRLEPVSTAIKERLLEVFHIQHATVDVMRRDKSV</sequence>
<gene>
    <name evidence="9" type="ORF">DES40_1775</name>
</gene>
<keyword evidence="10" id="KW-1185">Reference proteome</keyword>
<evidence type="ECO:0000256" key="6">
    <source>
        <dbReference type="SAM" id="MobiDB-lite"/>
    </source>
</evidence>
<dbReference type="AlphaFoldDB" id="A0A420WDA6"/>
<feature type="compositionally biased region" description="Basic and acidic residues" evidence="6">
    <location>
        <begin position="1"/>
        <end position="17"/>
    </location>
</feature>
<feature type="transmembrane region" description="Helical" evidence="7">
    <location>
        <begin position="99"/>
        <end position="121"/>
    </location>
</feature>
<dbReference type="InParanoid" id="A0A420WDA6"/>
<proteinExistence type="predicted"/>
<dbReference type="FunCoup" id="A0A420WDA6">
    <property type="interactions" value="199"/>
</dbReference>
<dbReference type="GO" id="GO:0005886">
    <property type="term" value="C:plasma membrane"/>
    <property type="evidence" value="ECO:0007669"/>
    <property type="project" value="TreeGrafter"/>
</dbReference>
<dbReference type="Proteomes" id="UP000282211">
    <property type="component" value="Unassembled WGS sequence"/>
</dbReference>
<evidence type="ECO:0000256" key="4">
    <source>
        <dbReference type="ARBA" id="ARBA00022989"/>
    </source>
</evidence>
<keyword evidence="4 7" id="KW-1133">Transmembrane helix</keyword>
<dbReference type="PANTHER" id="PTHR11562:SF17">
    <property type="entry name" value="RE54080P-RELATED"/>
    <property type="match status" value="1"/>
</dbReference>
<comment type="subcellular location">
    <subcellularLocation>
        <location evidence="1">Membrane</location>
        <topology evidence="1">Multi-pass membrane protein</topology>
    </subcellularLocation>
</comment>
<keyword evidence="2 7" id="KW-0812">Transmembrane</keyword>
<keyword evidence="5 7" id="KW-0472">Membrane</keyword>
<evidence type="ECO:0000313" key="10">
    <source>
        <dbReference type="Proteomes" id="UP000282211"/>
    </source>
</evidence>
<evidence type="ECO:0000256" key="7">
    <source>
        <dbReference type="SAM" id="Phobius"/>
    </source>
</evidence>
<accession>A0A420WDA6</accession>
<dbReference type="PANTHER" id="PTHR11562">
    <property type="entry name" value="CATION EFFLUX PROTEIN/ ZINC TRANSPORTER"/>
    <property type="match status" value="1"/>
</dbReference>
<dbReference type="OrthoDB" id="9809646at2"/>
<dbReference type="EMBL" id="RBII01000002">
    <property type="protein sequence ID" value="RKQ68999.1"/>
    <property type="molecule type" value="Genomic_DNA"/>
</dbReference>
<feature type="transmembrane region" description="Helical" evidence="7">
    <location>
        <begin position="203"/>
        <end position="220"/>
    </location>
</feature>
<keyword evidence="3" id="KW-0864">Zinc transport</keyword>
<feature type="domain" description="Cation efflux protein transmembrane" evidence="8">
    <location>
        <begin position="40"/>
        <end position="228"/>
    </location>
</feature>
<dbReference type="InterPro" id="IPR050681">
    <property type="entry name" value="CDF/SLC30A"/>
</dbReference>
<dbReference type="InterPro" id="IPR058533">
    <property type="entry name" value="Cation_efflux_TM"/>
</dbReference>
<dbReference type="Pfam" id="PF01545">
    <property type="entry name" value="Cation_efflux"/>
    <property type="match status" value="1"/>
</dbReference>
<feature type="transmembrane region" description="Helical" evidence="7">
    <location>
        <begin position="69"/>
        <end position="87"/>
    </location>
</feature>
<evidence type="ECO:0000259" key="8">
    <source>
        <dbReference type="Pfam" id="PF01545"/>
    </source>
</evidence>
<dbReference type="InterPro" id="IPR002524">
    <property type="entry name" value="Cation_efflux"/>
</dbReference>
<name>A0A420WDA6_9PROT</name>
<reference evidence="9 10" key="1">
    <citation type="submission" date="2018-10" db="EMBL/GenBank/DDBJ databases">
        <title>Genomic Encyclopedia of Type Strains, Phase IV (KMG-IV): sequencing the most valuable type-strain genomes for metagenomic binning, comparative biology and taxonomic classification.</title>
        <authorList>
            <person name="Goeker M."/>
        </authorList>
    </citation>
    <scope>NUCLEOTIDE SEQUENCE [LARGE SCALE GENOMIC DNA]</scope>
    <source>
        <strain evidence="9 10">DSM 22008</strain>
    </source>
</reference>